<organism evidence="2 3">
    <name type="scientific">Piloderma croceum (strain F 1598)</name>
    <dbReference type="NCBI Taxonomy" id="765440"/>
    <lineage>
        <taxon>Eukaryota</taxon>
        <taxon>Fungi</taxon>
        <taxon>Dikarya</taxon>
        <taxon>Basidiomycota</taxon>
        <taxon>Agaricomycotina</taxon>
        <taxon>Agaricomycetes</taxon>
        <taxon>Agaricomycetidae</taxon>
        <taxon>Atheliales</taxon>
        <taxon>Atheliaceae</taxon>
        <taxon>Piloderma</taxon>
    </lineage>
</organism>
<evidence type="ECO:0000256" key="1">
    <source>
        <dbReference type="SAM" id="MobiDB-lite"/>
    </source>
</evidence>
<proteinExistence type="predicted"/>
<feature type="compositionally biased region" description="Polar residues" evidence="1">
    <location>
        <begin position="1"/>
        <end position="18"/>
    </location>
</feature>
<protein>
    <submittedName>
        <fullName evidence="2">Uncharacterized protein</fullName>
    </submittedName>
</protein>
<reference evidence="3" key="2">
    <citation type="submission" date="2015-01" db="EMBL/GenBank/DDBJ databases">
        <title>Evolutionary Origins and Diversification of the Mycorrhizal Mutualists.</title>
        <authorList>
            <consortium name="DOE Joint Genome Institute"/>
            <consortium name="Mycorrhizal Genomics Consortium"/>
            <person name="Kohler A."/>
            <person name="Kuo A."/>
            <person name="Nagy L.G."/>
            <person name="Floudas D."/>
            <person name="Copeland A."/>
            <person name="Barry K.W."/>
            <person name="Cichocki N."/>
            <person name="Veneault-Fourrey C."/>
            <person name="LaButti K."/>
            <person name="Lindquist E.A."/>
            <person name="Lipzen A."/>
            <person name="Lundell T."/>
            <person name="Morin E."/>
            <person name="Murat C."/>
            <person name="Riley R."/>
            <person name="Ohm R."/>
            <person name="Sun H."/>
            <person name="Tunlid A."/>
            <person name="Henrissat B."/>
            <person name="Grigoriev I.V."/>
            <person name="Hibbett D.S."/>
            <person name="Martin F."/>
        </authorList>
    </citation>
    <scope>NUCLEOTIDE SEQUENCE [LARGE SCALE GENOMIC DNA]</scope>
    <source>
        <strain evidence="3">F 1598</strain>
    </source>
</reference>
<dbReference type="AlphaFoldDB" id="A0A0C3EXV3"/>
<feature type="compositionally biased region" description="Polar residues" evidence="1">
    <location>
        <begin position="65"/>
        <end position="78"/>
    </location>
</feature>
<reference evidence="2 3" key="1">
    <citation type="submission" date="2014-04" db="EMBL/GenBank/DDBJ databases">
        <authorList>
            <consortium name="DOE Joint Genome Institute"/>
            <person name="Kuo A."/>
            <person name="Tarkka M."/>
            <person name="Buscot F."/>
            <person name="Kohler A."/>
            <person name="Nagy L.G."/>
            <person name="Floudas D."/>
            <person name="Copeland A."/>
            <person name="Barry K.W."/>
            <person name="Cichocki N."/>
            <person name="Veneault-Fourrey C."/>
            <person name="LaButti K."/>
            <person name="Lindquist E.A."/>
            <person name="Lipzen A."/>
            <person name="Lundell T."/>
            <person name="Morin E."/>
            <person name="Murat C."/>
            <person name="Sun H."/>
            <person name="Tunlid A."/>
            <person name="Henrissat B."/>
            <person name="Grigoriev I.V."/>
            <person name="Hibbett D.S."/>
            <person name="Martin F."/>
            <person name="Nordberg H.P."/>
            <person name="Cantor M.N."/>
            <person name="Hua S.X."/>
        </authorList>
    </citation>
    <scope>NUCLEOTIDE SEQUENCE [LARGE SCALE GENOMIC DNA]</scope>
    <source>
        <strain evidence="2 3">F 1598</strain>
    </source>
</reference>
<dbReference type="Proteomes" id="UP000054166">
    <property type="component" value="Unassembled WGS sequence"/>
</dbReference>
<feature type="region of interest" description="Disordered" evidence="1">
    <location>
        <begin position="1"/>
        <end position="106"/>
    </location>
</feature>
<name>A0A0C3EXV3_PILCF</name>
<dbReference type="EMBL" id="KN833121">
    <property type="protein sequence ID" value="KIM72576.1"/>
    <property type="molecule type" value="Genomic_DNA"/>
</dbReference>
<evidence type="ECO:0000313" key="3">
    <source>
        <dbReference type="Proteomes" id="UP000054166"/>
    </source>
</evidence>
<gene>
    <name evidence="2" type="ORF">PILCRDRAFT_16015</name>
</gene>
<feature type="compositionally biased region" description="Low complexity" evidence="1">
    <location>
        <begin position="37"/>
        <end position="55"/>
    </location>
</feature>
<accession>A0A0C3EXV3</accession>
<feature type="compositionally biased region" description="Polar residues" evidence="1">
    <location>
        <begin position="85"/>
        <end position="95"/>
    </location>
</feature>
<keyword evidence="3" id="KW-1185">Reference proteome</keyword>
<dbReference type="InParanoid" id="A0A0C3EXV3"/>
<evidence type="ECO:0000313" key="2">
    <source>
        <dbReference type="EMBL" id="KIM72576.1"/>
    </source>
</evidence>
<sequence>MSPQTPARQLFRNQTSPPQGLEPQTPARRGFEPRTSTLLAPQTPTLQTPACQTPARQTRARQGFEPQNTAPQGFSPQSPALHKVSNMSTRSSNDPRQYRDTGVCCL</sequence>
<dbReference type="HOGENOM" id="CLU_2224222_0_0_1"/>